<dbReference type="Pfam" id="PF01425">
    <property type="entry name" value="Amidase"/>
    <property type="match status" value="2"/>
</dbReference>
<feature type="domain" description="Amidase" evidence="1">
    <location>
        <begin position="176"/>
        <end position="262"/>
    </location>
</feature>
<dbReference type="EMBL" id="JAGPNK010000013">
    <property type="protein sequence ID" value="KAH7309730.1"/>
    <property type="molecule type" value="Genomic_DNA"/>
</dbReference>
<proteinExistence type="predicted"/>
<name>A0A8K0SNS6_9HYPO</name>
<sequence>MFSVSQFLELLLPTLKTNALDLLTADAQSIATPLQQGRLSSVELVEKYLDSIQLHDGRLHAMLSIAPREDLLRTVAALDLERTQRNVRGPLHGIPIIIKDNIATHPDLGMKTTCGSLALQDMRPYANTRVADKVKPAPFQQIAPSFSIPSGWSGLGGQCQSAYVRGGVDPDDTVGVSAGYAPFSLGSETDGSLVSPASTAALYTIKPTIGLVSQDGIISISHTMDSAGPMAKTPHDLAALLDIIWESASGDSAGPTKSFYDIVSSGGSWGELSIATLGYKKWWPPKEFLKPVESATNPMHSEIQAAYNEMERLAKRFAPNVPLPMPSEYMLDGRDTVADFRVDLDRYLQSTEYCRVRSIQELINFNIEHADNLQLGPGEYESHLSHLRKVAREDGIDHILEKYQVDVIVGSADTAMTALASGSGYPVGAVHLGYLDYNGRPFGLAVLAGRNQEAKIFKFMNVRESTFGPRRPPSL</sequence>
<dbReference type="Proteomes" id="UP000813444">
    <property type="component" value="Unassembled WGS sequence"/>
</dbReference>
<dbReference type="SUPFAM" id="SSF75304">
    <property type="entry name" value="Amidase signature (AS) enzymes"/>
    <property type="match status" value="1"/>
</dbReference>
<dbReference type="OrthoDB" id="566138at2759"/>
<comment type="caution">
    <text evidence="2">The sequence shown here is derived from an EMBL/GenBank/DDBJ whole genome shotgun (WGS) entry which is preliminary data.</text>
</comment>
<evidence type="ECO:0000313" key="2">
    <source>
        <dbReference type="EMBL" id="KAH7309730.1"/>
    </source>
</evidence>
<dbReference type="PANTHER" id="PTHR42678:SF34">
    <property type="entry name" value="OS04G0183300 PROTEIN"/>
    <property type="match status" value="1"/>
</dbReference>
<feature type="domain" description="Amidase" evidence="1">
    <location>
        <begin position="43"/>
        <end position="135"/>
    </location>
</feature>
<dbReference type="AlphaFoldDB" id="A0A8K0SNS6"/>
<evidence type="ECO:0000313" key="3">
    <source>
        <dbReference type="Proteomes" id="UP000813444"/>
    </source>
</evidence>
<evidence type="ECO:0000259" key="1">
    <source>
        <dbReference type="Pfam" id="PF01425"/>
    </source>
</evidence>
<dbReference type="InterPro" id="IPR036928">
    <property type="entry name" value="AS_sf"/>
</dbReference>
<dbReference type="InterPro" id="IPR023631">
    <property type="entry name" value="Amidase_dom"/>
</dbReference>
<accession>A0A8K0SNS6</accession>
<gene>
    <name evidence="2" type="ORF">B0I35DRAFT_453376</name>
</gene>
<protein>
    <submittedName>
        <fullName evidence="2">Amidase signature domain-containing protein</fullName>
    </submittedName>
</protein>
<reference evidence="2" key="1">
    <citation type="journal article" date="2021" name="Nat. Commun.">
        <title>Genetic determinants of endophytism in the Arabidopsis root mycobiome.</title>
        <authorList>
            <person name="Mesny F."/>
            <person name="Miyauchi S."/>
            <person name="Thiergart T."/>
            <person name="Pickel B."/>
            <person name="Atanasova L."/>
            <person name="Karlsson M."/>
            <person name="Huettel B."/>
            <person name="Barry K.W."/>
            <person name="Haridas S."/>
            <person name="Chen C."/>
            <person name="Bauer D."/>
            <person name="Andreopoulos W."/>
            <person name="Pangilinan J."/>
            <person name="LaButti K."/>
            <person name="Riley R."/>
            <person name="Lipzen A."/>
            <person name="Clum A."/>
            <person name="Drula E."/>
            <person name="Henrissat B."/>
            <person name="Kohler A."/>
            <person name="Grigoriev I.V."/>
            <person name="Martin F.M."/>
            <person name="Hacquard S."/>
        </authorList>
    </citation>
    <scope>NUCLEOTIDE SEQUENCE</scope>
    <source>
        <strain evidence="2">MPI-CAGE-CH-0235</strain>
    </source>
</reference>
<organism evidence="2 3">
    <name type="scientific">Stachybotrys elegans</name>
    <dbReference type="NCBI Taxonomy" id="80388"/>
    <lineage>
        <taxon>Eukaryota</taxon>
        <taxon>Fungi</taxon>
        <taxon>Dikarya</taxon>
        <taxon>Ascomycota</taxon>
        <taxon>Pezizomycotina</taxon>
        <taxon>Sordariomycetes</taxon>
        <taxon>Hypocreomycetidae</taxon>
        <taxon>Hypocreales</taxon>
        <taxon>Stachybotryaceae</taxon>
        <taxon>Stachybotrys</taxon>
    </lineage>
</organism>
<dbReference type="PANTHER" id="PTHR42678">
    <property type="entry name" value="AMIDASE"/>
    <property type="match status" value="1"/>
</dbReference>
<dbReference type="Gene3D" id="3.90.1300.10">
    <property type="entry name" value="Amidase signature (AS) domain"/>
    <property type="match status" value="1"/>
</dbReference>
<keyword evidence="3" id="KW-1185">Reference proteome</keyword>